<reference evidence="1" key="1">
    <citation type="submission" date="2021-06" db="EMBL/GenBank/DDBJ databases">
        <authorList>
            <person name="Kallberg Y."/>
            <person name="Tangrot J."/>
            <person name="Rosling A."/>
        </authorList>
    </citation>
    <scope>NUCLEOTIDE SEQUENCE</scope>
    <source>
        <strain evidence="1">FL130A</strain>
    </source>
</reference>
<dbReference type="EMBL" id="CAJVPS010001266">
    <property type="protein sequence ID" value="CAG8531585.1"/>
    <property type="molecule type" value="Genomic_DNA"/>
</dbReference>
<proteinExistence type="predicted"/>
<dbReference type="Proteomes" id="UP000789508">
    <property type="component" value="Unassembled WGS sequence"/>
</dbReference>
<evidence type="ECO:0000313" key="2">
    <source>
        <dbReference type="Proteomes" id="UP000789508"/>
    </source>
</evidence>
<gene>
    <name evidence="1" type="ORF">ALEPTO_LOCUS4963</name>
</gene>
<organism evidence="1 2">
    <name type="scientific">Ambispora leptoticha</name>
    <dbReference type="NCBI Taxonomy" id="144679"/>
    <lineage>
        <taxon>Eukaryota</taxon>
        <taxon>Fungi</taxon>
        <taxon>Fungi incertae sedis</taxon>
        <taxon>Mucoromycota</taxon>
        <taxon>Glomeromycotina</taxon>
        <taxon>Glomeromycetes</taxon>
        <taxon>Archaeosporales</taxon>
        <taxon>Ambisporaceae</taxon>
        <taxon>Ambispora</taxon>
    </lineage>
</organism>
<feature type="non-terminal residue" evidence="1">
    <location>
        <position position="1"/>
    </location>
</feature>
<evidence type="ECO:0000313" key="1">
    <source>
        <dbReference type="EMBL" id="CAG8531585.1"/>
    </source>
</evidence>
<dbReference type="AlphaFoldDB" id="A0A9N9AKS4"/>
<protein>
    <submittedName>
        <fullName evidence="1">7225_t:CDS:1</fullName>
    </submittedName>
</protein>
<accession>A0A9N9AKS4</accession>
<name>A0A9N9AKS4_9GLOM</name>
<comment type="caution">
    <text evidence="1">The sequence shown here is derived from an EMBL/GenBank/DDBJ whole genome shotgun (WGS) entry which is preliminary data.</text>
</comment>
<sequence>DVRSYFVDFRIAAMINRDIWVGGVNTQLSERKTIEASRAGGKSASGFLEVSFLQASGQCDGRGLRIAVGEVPCVRLDNNVLVLGAIRGLAETVSSADPGDSSKYSKEAESVRCTLNGKGSQWIGSTTLDKRLALRVGERELDLDRNEGGTGVKLPSAGKWLNASKLESKLERSFEFPQVIANGQWKWLMASSGYYNFNYWDVKSHVYDLERIL</sequence>
<keyword evidence="2" id="KW-1185">Reference proteome</keyword>